<name>A0A328YT03_9BURK</name>
<reference evidence="1 2" key="1">
    <citation type="submission" date="2018-06" db="EMBL/GenBank/DDBJ databases">
        <title>Genomic Encyclopedia of Archaeal and Bacterial Type Strains, Phase II (KMG-II): from individual species to whole genera.</title>
        <authorList>
            <person name="Goeker M."/>
        </authorList>
    </citation>
    <scope>NUCLEOTIDE SEQUENCE [LARGE SCALE GENOMIC DNA]</scope>
    <source>
        <strain evidence="1 2">CFPB 3232</strain>
    </source>
</reference>
<dbReference type="EMBL" id="QLTA01000060">
    <property type="protein sequence ID" value="RAR75925.1"/>
    <property type="molecule type" value="Genomic_DNA"/>
</dbReference>
<proteinExistence type="predicted"/>
<organism evidence="1 2">
    <name type="scientific">Paracidovorax anthurii</name>
    <dbReference type="NCBI Taxonomy" id="78229"/>
    <lineage>
        <taxon>Bacteria</taxon>
        <taxon>Pseudomonadati</taxon>
        <taxon>Pseudomonadota</taxon>
        <taxon>Betaproteobacteria</taxon>
        <taxon>Burkholderiales</taxon>
        <taxon>Comamonadaceae</taxon>
        <taxon>Paracidovorax</taxon>
    </lineage>
</organism>
<dbReference type="RefSeq" id="WP_111881598.1">
    <property type="nucleotide sequence ID" value="NZ_CBCSGC010000042.1"/>
</dbReference>
<gene>
    <name evidence="1" type="ORF">AX018_106039</name>
</gene>
<evidence type="ECO:0000313" key="1">
    <source>
        <dbReference type="EMBL" id="RAR75925.1"/>
    </source>
</evidence>
<accession>A0A328YT03</accession>
<sequence>MTKKTTQAVATGGNSELFSIAICKENAESLSEALARIQGSAHADILCTDDLLHFAGAAERKLENAGIAASYRAGAMLHVTPSGPSCTAYKYARLGTAVQLERKASAWTLVRAYRTKAWPRQIGRQQLTMTPRQKLLVLKNTMKAHGITVAEANVAVAMIAKAV</sequence>
<dbReference type="AlphaFoldDB" id="A0A328YT03"/>
<evidence type="ECO:0000313" key="2">
    <source>
        <dbReference type="Proteomes" id="UP000248856"/>
    </source>
</evidence>
<comment type="caution">
    <text evidence="1">The sequence shown here is derived from an EMBL/GenBank/DDBJ whole genome shotgun (WGS) entry which is preliminary data.</text>
</comment>
<protein>
    <submittedName>
        <fullName evidence="1">Uncharacterized protein</fullName>
    </submittedName>
</protein>
<keyword evidence="2" id="KW-1185">Reference proteome</keyword>
<dbReference type="Proteomes" id="UP000248856">
    <property type="component" value="Unassembled WGS sequence"/>
</dbReference>